<sequence length="281" mass="30732">MEGTPFGRYRLIEVLGRGGMGEVWRAHDTETDRVVALKVLPEQWASDETYLQRFRREAHAAARLNEPHVVPIHHYGEIDGRLYVDMRLIDGSDLQTLLHGGPLVPARAVAIVEQIAMALDAAHQAGLVHRDVKPSNILIARYDFAYLIDFGVARASQDTGLTNSAHLVGTLPYMAPERFRNGVSDARSDVYSLACVLAQCLTATTPFIGHSVEEQMMGHLTAPPPLPSQVDPYIPAAFDAVIAKGMAKNPGERYQSAWELALAPAPRSVTLRAASTSAPHR</sequence>
<dbReference type="PANTHER" id="PTHR43289">
    <property type="entry name" value="MITOGEN-ACTIVATED PROTEIN KINASE KINASE KINASE 20-RELATED"/>
    <property type="match status" value="1"/>
</dbReference>
<dbReference type="Gene3D" id="3.30.200.20">
    <property type="entry name" value="Phosphorylase Kinase, domain 1"/>
    <property type="match status" value="1"/>
</dbReference>
<keyword evidence="5" id="KW-0808">Transferase</keyword>
<keyword evidence="6" id="KW-0812">Transmembrane</keyword>
<dbReference type="AlphaFoldDB" id="A0A9X2YE29"/>
<keyword evidence="8 14" id="KW-0418">Kinase</keyword>
<dbReference type="PROSITE" id="PS00108">
    <property type="entry name" value="PROTEIN_KINASE_ST"/>
    <property type="match status" value="1"/>
</dbReference>
<dbReference type="EMBL" id="JACKRN010000559">
    <property type="protein sequence ID" value="MCV7071640.1"/>
    <property type="molecule type" value="Genomic_DNA"/>
</dbReference>
<dbReference type="CDD" id="cd14014">
    <property type="entry name" value="STKc_PknB_like"/>
    <property type="match status" value="1"/>
</dbReference>
<evidence type="ECO:0000256" key="4">
    <source>
        <dbReference type="ARBA" id="ARBA00022527"/>
    </source>
</evidence>
<keyword evidence="4 14" id="KW-0723">Serine/threonine-protein kinase</keyword>
<dbReference type="InterPro" id="IPR017441">
    <property type="entry name" value="Protein_kinase_ATP_BS"/>
</dbReference>
<comment type="subcellular location">
    <subcellularLocation>
        <location evidence="1">Cell membrane</location>
        <topology evidence="1">Single-pass membrane protein</topology>
    </subcellularLocation>
</comment>
<dbReference type="GO" id="GO:0005524">
    <property type="term" value="F:ATP binding"/>
    <property type="evidence" value="ECO:0007669"/>
    <property type="project" value="UniProtKB-UniRule"/>
</dbReference>
<dbReference type="PROSITE" id="PS00107">
    <property type="entry name" value="PROTEIN_KINASE_ATP"/>
    <property type="match status" value="1"/>
</dbReference>
<name>A0A9X2YE29_9MYCO</name>
<evidence type="ECO:0000313" key="14">
    <source>
        <dbReference type="EMBL" id="MCV7071640.1"/>
    </source>
</evidence>
<comment type="caution">
    <text evidence="14">The sequence shown here is derived from an EMBL/GenBank/DDBJ whole genome shotgun (WGS) entry which is preliminary data.</text>
</comment>
<evidence type="ECO:0000256" key="12">
    <source>
        <dbReference type="PROSITE-ProRule" id="PRU10141"/>
    </source>
</evidence>
<dbReference type="PANTHER" id="PTHR43289:SF6">
    <property type="entry name" value="SERINE_THREONINE-PROTEIN KINASE NEKL-3"/>
    <property type="match status" value="1"/>
</dbReference>
<evidence type="ECO:0000256" key="7">
    <source>
        <dbReference type="ARBA" id="ARBA00022741"/>
    </source>
</evidence>
<keyword evidence="9 12" id="KW-0067">ATP-binding</keyword>
<feature type="binding site" evidence="12">
    <location>
        <position position="38"/>
    </location>
    <ligand>
        <name>ATP</name>
        <dbReference type="ChEBI" id="CHEBI:30616"/>
    </ligand>
</feature>
<accession>A0A9X2YE29</accession>
<evidence type="ECO:0000256" key="11">
    <source>
        <dbReference type="ARBA" id="ARBA00023136"/>
    </source>
</evidence>
<feature type="non-terminal residue" evidence="14">
    <location>
        <position position="281"/>
    </location>
</feature>
<keyword evidence="11" id="KW-0472">Membrane</keyword>
<dbReference type="FunFam" id="1.10.510.10:FF:000021">
    <property type="entry name" value="Serine/threonine protein kinase"/>
    <property type="match status" value="1"/>
</dbReference>
<evidence type="ECO:0000259" key="13">
    <source>
        <dbReference type="PROSITE" id="PS50011"/>
    </source>
</evidence>
<dbReference type="PROSITE" id="PS50011">
    <property type="entry name" value="PROTEIN_KINASE_DOM"/>
    <property type="match status" value="1"/>
</dbReference>
<evidence type="ECO:0000256" key="8">
    <source>
        <dbReference type="ARBA" id="ARBA00022777"/>
    </source>
</evidence>
<reference evidence="14" key="1">
    <citation type="submission" date="2020-07" db="EMBL/GenBank/DDBJ databases">
        <authorList>
            <person name="Pettersson B.M.F."/>
            <person name="Behra P.R.K."/>
            <person name="Ramesh M."/>
            <person name="Das S."/>
            <person name="Dasgupta S."/>
            <person name="Kirsebom L.A."/>
        </authorList>
    </citation>
    <scope>NUCLEOTIDE SEQUENCE</scope>
    <source>
        <strain evidence="14">DSM 45406</strain>
    </source>
</reference>
<dbReference type="Pfam" id="PF00069">
    <property type="entry name" value="Pkinase"/>
    <property type="match status" value="1"/>
</dbReference>
<keyword evidence="10" id="KW-1133">Transmembrane helix</keyword>
<evidence type="ECO:0000256" key="6">
    <source>
        <dbReference type="ARBA" id="ARBA00022692"/>
    </source>
</evidence>
<organism evidence="14 15">
    <name type="scientific">Mycolicibacterium rufum</name>
    <dbReference type="NCBI Taxonomy" id="318424"/>
    <lineage>
        <taxon>Bacteria</taxon>
        <taxon>Bacillati</taxon>
        <taxon>Actinomycetota</taxon>
        <taxon>Actinomycetes</taxon>
        <taxon>Mycobacteriales</taxon>
        <taxon>Mycobacteriaceae</taxon>
        <taxon>Mycolicibacterium</taxon>
    </lineage>
</organism>
<dbReference type="Gene3D" id="1.10.510.10">
    <property type="entry name" value="Transferase(Phosphotransferase) domain 1"/>
    <property type="match status" value="1"/>
</dbReference>
<dbReference type="SMART" id="SM00220">
    <property type="entry name" value="S_TKc"/>
    <property type="match status" value="1"/>
</dbReference>
<protein>
    <recommendedName>
        <fullName evidence="2">non-specific serine/threonine protein kinase</fullName>
        <ecNumber evidence="2">2.7.11.1</ecNumber>
    </recommendedName>
</protein>
<keyword evidence="3" id="KW-1003">Cell membrane</keyword>
<dbReference type="InterPro" id="IPR011009">
    <property type="entry name" value="Kinase-like_dom_sf"/>
</dbReference>
<evidence type="ECO:0000256" key="1">
    <source>
        <dbReference type="ARBA" id="ARBA00004162"/>
    </source>
</evidence>
<evidence type="ECO:0000256" key="5">
    <source>
        <dbReference type="ARBA" id="ARBA00022679"/>
    </source>
</evidence>
<evidence type="ECO:0000313" key="15">
    <source>
        <dbReference type="Proteomes" id="UP001140272"/>
    </source>
</evidence>
<evidence type="ECO:0000256" key="2">
    <source>
        <dbReference type="ARBA" id="ARBA00012513"/>
    </source>
</evidence>
<dbReference type="Proteomes" id="UP001140272">
    <property type="component" value="Unassembled WGS sequence"/>
</dbReference>
<evidence type="ECO:0000256" key="10">
    <source>
        <dbReference type="ARBA" id="ARBA00022989"/>
    </source>
</evidence>
<dbReference type="GO" id="GO:0004674">
    <property type="term" value="F:protein serine/threonine kinase activity"/>
    <property type="evidence" value="ECO:0007669"/>
    <property type="project" value="UniProtKB-KW"/>
</dbReference>
<dbReference type="EC" id="2.7.11.1" evidence="2"/>
<feature type="domain" description="Protein kinase" evidence="13">
    <location>
        <begin position="9"/>
        <end position="271"/>
    </location>
</feature>
<dbReference type="GO" id="GO:0005886">
    <property type="term" value="C:plasma membrane"/>
    <property type="evidence" value="ECO:0007669"/>
    <property type="project" value="UniProtKB-SubCell"/>
</dbReference>
<dbReference type="InterPro" id="IPR008271">
    <property type="entry name" value="Ser/Thr_kinase_AS"/>
</dbReference>
<gene>
    <name evidence="14" type="ORF">H7H73_15790</name>
</gene>
<proteinExistence type="predicted"/>
<dbReference type="GO" id="GO:0080090">
    <property type="term" value="P:regulation of primary metabolic process"/>
    <property type="evidence" value="ECO:0007669"/>
    <property type="project" value="UniProtKB-ARBA"/>
</dbReference>
<evidence type="ECO:0000256" key="3">
    <source>
        <dbReference type="ARBA" id="ARBA00022475"/>
    </source>
</evidence>
<dbReference type="InterPro" id="IPR000719">
    <property type="entry name" value="Prot_kinase_dom"/>
</dbReference>
<keyword evidence="7 12" id="KW-0547">Nucleotide-binding</keyword>
<dbReference type="SUPFAM" id="SSF56112">
    <property type="entry name" value="Protein kinase-like (PK-like)"/>
    <property type="match status" value="1"/>
</dbReference>
<reference evidence="14" key="2">
    <citation type="journal article" date="2022" name="BMC Genomics">
        <title>Comparative genome analysis of mycobacteria focusing on tRNA and non-coding RNA.</title>
        <authorList>
            <person name="Behra P.R.K."/>
            <person name="Pettersson B.M.F."/>
            <person name="Ramesh M."/>
            <person name="Das S."/>
            <person name="Dasgupta S."/>
            <person name="Kirsebom L.A."/>
        </authorList>
    </citation>
    <scope>NUCLEOTIDE SEQUENCE</scope>
    <source>
        <strain evidence="14">DSM 45406</strain>
    </source>
</reference>
<evidence type="ECO:0000256" key="9">
    <source>
        <dbReference type="ARBA" id="ARBA00022840"/>
    </source>
</evidence>